<gene>
    <name evidence="1" type="ORF">K0M31_005421</name>
</gene>
<keyword evidence="2" id="KW-1185">Reference proteome</keyword>
<sequence>MFEPVAAACVQVNLSPATQLPATFSYLHEESWHEPRFFEEASSRPHFLSAGIVQTGQARVRLTQWEDK</sequence>
<evidence type="ECO:0000313" key="2">
    <source>
        <dbReference type="Proteomes" id="UP001177670"/>
    </source>
</evidence>
<protein>
    <submittedName>
        <fullName evidence="1">Uncharacterized protein</fullName>
    </submittedName>
</protein>
<dbReference type="AlphaFoldDB" id="A0AA40FUZ5"/>
<dbReference type="EMBL" id="JAHYIQ010000015">
    <property type="protein sequence ID" value="KAK1125885.1"/>
    <property type="molecule type" value="Genomic_DNA"/>
</dbReference>
<reference evidence="1" key="1">
    <citation type="submission" date="2021-10" db="EMBL/GenBank/DDBJ databases">
        <title>Melipona bicolor Genome sequencing and assembly.</title>
        <authorList>
            <person name="Araujo N.S."/>
            <person name="Arias M.C."/>
        </authorList>
    </citation>
    <scope>NUCLEOTIDE SEQUENCE</scope>
    <source>
        <strain evidence="1">USP_2M_L1-L4_2017</strain>
        <tissue evidence="1">Whole body</tissue>
    </source>
</reference>
<dbReference type="Proteomes" id="UP001177670">
    <property type="component" value="Unassembled WGS sequence"/>
</dbReference>
<name>A0AA40FUZ5_9HYME</name>
<proteinExistence type="predicted"/>
<evidence type="ECO:0000313" key="1">
    <source>
        <dbReference type="EMBL" id="KAK1125885.1"/>
    </source>
</evidence>
<organism evidence="1 2">
    <name type="scientific">Melipona bicolor</name>
    <dbReference type="NCBI Taxonomy" id="60889"/>
    <lineage>
        <taxon>Eukaryota</taxon>
        <taxon>Metazoa</taxon>
        <taxon>Ecdysozoa</taxon>
        <taxon>Arthropoda</taxon>
        <taxon>Hexapoda</taxon>
        <taxon>Insecta</taxon>
        <taxon>Pterygota</taxon>
        <taxon>Neoptera</taxon>
        <taxon>Endopterygota</taxon>
        <taxon>Hymenoptera</taxon>
        <taxon>Apocrita</taxon>
        <taxon>Aculeata</taxon>
        <taxon>Apoidea</taxon>
        <taxon>Anthophila</taxon>
        <taxon>Apidae</taxon>
        <taxon>Melipona</taxon>
    </lineage>
</organism>
<accession>A0AA40FUZ5</accession>
<comment type="caution">
    <text evidence="1">The sequence shown here is derived from an EMBL/GenBank/DDBJ whole genome shotgun (WGS) entry which is preliminary data.</text>
</comment>